<dbReference type="EMBL" id="CP098747">
    <property type="protein sequence ID" value="USG60335.1"/>
    <property type="molecule type" value="Genomic_DNA"/>
</dbReference>
<keyword evidence="6" id="KW-1185">Reference proteome</keyword>
<gene>
    <name evidence="5" type="primary">dctP</name>
    <name evidence="5" type="ORF">NBZ79_14280</name>
</gene>
<dbReference type="InterPro" id="IPR038404">
    <property type="entry name" value="TRAP_DctP_sf"/>
</dbReference>
<dbReference type="RefSeq" id="WP_251933211.1">
    <property type="nucleotide sequence ID" value="NZ_CP098747.1"/>
</dbReference>
<name>A0ABY4VZH3_9PROT</name>
<dbReference type="PANTHER" id="PTHR33376">
    <property type="match status" value="1"/>
</dbReference>
<organism evidence="5 6">
    <name type="scientific">Sneathiella marina</name>
    <dbReference type="NCBI Taxonomy" id="2950108"/>
    <lineage>
        <taxon>Bacteria</taxon>
        <taxon>Pseudomonadati</taxon>
        <taxon>Pseudomonadota</taxon>
        <taxon>Alphaproteobacteria</taxon>
        <taxon>Sneathiellales</taxon>
        <taxon>Sneathiellaceae</taxon>
        <taxon>Sneathiella</taxon>
    </lineage>
</organism>
<evidence type="ECO:0000256" key="4">
    <source>
        <dbReference type="SAM" id="SignalP"/>
    </source>
</evidence>
<protein>
    <submittedName>
        <fullName evidence="5">TRAP transporter substrate-binding protein DctP</fullName>
    </submittedName>
</protein>
<feature type="signal peptide" evidence="4">
    <location>
        <begin position="1"/>
        <end position="23"/>
    </location>
</feature>
<evidence type="ECO:0000256" key="2">
    <source>
        <dbReference type="ARBA" id="ARBA00022448"/>
    </source>
</evidence>
<evidence type="ECO:0000313" key="5">
    <source>
        <dbReference type="EMBL" id="USG60335.1"/>
    </source>
</evidence>
<dbReference type="Pfam" id="PF03480">
    <property type="entry name" value="DctP"/>
    <property type="match status" value="1"/>
</dbReference>
<proteinExistence type="inferred from homology"/>
<dbReference type="PANTHER" id="PTHR33376:SF7">
    <property type="entry name" value="C4-DICARBOXYLATE-BINDING PROTEIN DCTB"/>
    <property type="match status" value="1"/>
</dbReference>
<feature type="chain" id="PRO_5047272608" evidence="4">
    <location>
        <begin position="24"/>
        <end position="333"/>
    </location>
</feature>
<dbReference type="InterPro" id="IPR018389">
    <property type="entry name" value="DctP_fam"/>
</dbReference>
<sequence>MKNILYALLISNLMILGAMVSEADAAKKLRITIQVPLKNHLTQNLLEFKKEVEAESKGELEVEIYHSAQLYKDKEVPRAVGSGAIEMGVASLTRFSGAIPAVELFYLPFVLNSEELVKKATAPGSKVRTLIEDEIQKTGSRVLWWQAYGMAQVLSNGDVIAVPEDMDGKKVRVFGKTLGKFVQSAGGVPTLISGSEQFLAYQRGIVDAGMTGLSGVKSRKLYQVMDWLTLTNHSDIEFVVLINEKFWEGLTGEEQQIITTAAQKVEVALRDKISEVEADALATARKEGMKIRELSPEEVIMWQETVSPVIDSYKADAGEIGVQLLLAVDELKK</sequence>
<evidence type="ECO:0000313" key="6">
    <source>
        <dbReference type="Proteomes" id="UP001056291"/>
    </source>
</evidence>
<evidence type="ECO:0000256" key="1">
    <source>
        <dbReference type="ARBA" id="ARBA00009023"/>
    </source>
</evidence>
<dbReference type="NCBIfam" id="NF037995">
    <property type="entry name" value="TRAP_S1"/>
    <property type="match status" value="1"/>
</dbReference>
<dbReference type="Gene3D" id="3.40.190.170">
    <property type="entry name" value="Bacterial extracellular solute-binding protein, family 7"/>
    <property type="match status" value="1"/>
</dbReference>
<evidence type="ECO:0000256" key="3">
    <source>
        <dbReference type="ARBA" id="ARBA00022729"/>
    </source>
</evidence>
<reference evidence="5" key="1">
    <citation type="submission" date="2022-06" db="EMBL/GenBank/DDBJ databases">
        <title>Sneathiella actinostolidae sp. nov., isolated from a sea anemonein the Western Pacific Ocean.</title>
        <authorList>
            <person name="Wei M.J."/>
        </authorList>
    </citation>
    <scope>NUCLEOTIDE SEQUENCE</scope>
    <source>
        <strain evidence="5">PHK-P5</strain>
    </source>
</reference>
<accession>A0ABY4VZH3</accession>
<comment type="similarity">
    <text evidence="1">Belongs to the bacterial solute-binding protein 7 family.</text>
</comment>
<dbReference type="CDD" id="cd13680">
    <property type="entry name" value="PBP2_TRAP_SBP_like_4"/>
    <property type="match status" value="1"/>
</dbReference>
<keyword evidence="2" id="KW-0813">Transport</keyword>
<dbReference type="Proteomes" id="UP001056291">
    <property type="component" value="Chromosome"/>
</dbReference>
<keyword evidence="3 4" id="KW-0732">Signal</keyword>